<evidence type="ECO:0000313" key="5">
    <source>
        <dbReference type="EMBL" id="AMU89018.1"/>
    </source>
</evidence>
<accession>A0AAC8YZ93</accession>
<evidence type="ECO:0000259" key="4">
    <source>
        <dbReference type="Pfam" id="PF07992"/>
    </source>
</evidence>
<reference evidence="6" key="1">
    <citation type="submission" date="2015-11" db="EMBL/GenBank/DDBJ databases">
        <title>Complete genome sequence of a polyethylene-glycol degrader Sphingopyxis macrogoltabida 203N (NBRC 111659).</title>
        <authorList>
            <person name="Yoshiyuki O."/>
            <person name="Shouta N."/>
            <person name="Nagata Y."/>
            <person name="Numata M."/>
            <person name="Tsuchikane K."/>
            <person name="Hosoyama A."/>
            <person name="Yamazoe A."/>
            <person name="Tsuda M."/>
            <person name="Fujita N."/>
            <person name="Kawai F."/>
        </authorList>
    </citation>
    <scope>NUCLEOTIDE SEQUENCE [LARGE SCALE GENOMIC DNA]</scope>
    <source>
        <strain evidence="6">203N</strain>
    </source>
</reference>
<feature type="domain" description="FAD/NAD(P)-binding" evidence="4">
    <location>
        <begin position="23"/>
        <end position="307"/>
    </location>
</feature>
<dbReference type="Gene3D" id="3.50.50.60">
    <property type="entry name" value="FAD/NAD(P)-binding domain"/>
    <property type="match status" value="2"/>
</dbReference>
<protein>
    <recommendedName>
        <fullName evidence="1">Thioredoxin reductase</fullName>
    </recommendedName>
</protein>
<keyword evidence="6" id="KW-1185">Reference proteome</keyword>
<evidence type="ECO:0000256" key="3">
    <source>
        <dbReference type="ARBA" id="ARBA00023002"/>
    </source>
</evidence>
<reference evidence="5 6" key="2">
    <citation type="journal article" date="2016" name="Genome Announc.">
        <title>Complete Genome Sequence of Sphingopyxis macrogoltabida Strain 203N (NBRC 111659), a Polyethylene Glycol Degrader.</title>
        <authorList>
            <person name="Ohtsubo Y."/>
            <person name="Nonoyama S."/>
            <person name="Nagata Y."/>
            <person name="Numata M."/>
            <person name="Tsuchikane K."/>
            <person name="Hosoyama A."/>
            <person name="Yamazoe A."/>
            <person name="Tsuda M."/>
            <person name="Fujita N."/>
            <person name="Kawai F."/>
        </authorList>
    </citation>
    <scope>NUCLEOTIDE SEQUENCE [LARGE SCALE GENOMIC DNA]</scope>
    <source>
        <strain evidence="5 6">203N</strain>
    </source>
</reference>
<keyword evidence="3" id="KW-0560">Oxidoreductase</keyword>
<dbReference type="KEGG" id="smaz:LH19_11695"/>
<dbReference type="Pfam" id="PF07992">
    <property type="entry name" value="Pyr_redox_2"/>
    <property type="match status" value="1"/>
</dbReference>
<proteinExistence type="predicted"/>
<dbReference type="EMBL" id="CP013344">
    <property type="protein sequence ID" value="AMU89018.1"/>
    <property type="molecule type" value="Genomic_DNA"/>
</dbReference>
<dbReference type="InterPro" id="IPR023753">
    <property type="entry name" value="FAD/NAD-binding_dom"/>
</dbReference>
<evidence type="ECO:0000256" key="2">
    <source>
        <dbReference type="ARBA" id="ARBA00022630"/>
    </source>
</evidence>
<dbReference type="InterPro" id="IPR036188">
    <property type="entry name" value="FAD/NAD-bd_sf"/>
</dbReference>
<dbReference type="PRINTS" id="PR00368">
    <property type="entry name" value="FADPNR"/>
</dbReference>
<dbReference type="GO" id="GO:0016491">
    <property type="term" value="F:oxidoreductase activity"/>
    <property type="evidence" value="ECO:0007669"/>
    <property type="project" value="UniProtKB-KW"/>
</dbReference>
<dbReference type="PANTHER" id="PTHR48105">
    <property type="entry name" value="THIOREDOXIN REDUCTASE 1-RELATED-RELATED"/>
    <property type="match status" value="1"/>
</dbReference>
<sequence>MKGGAGTGERMPAGRDPSGEPAYDALVIGAGPAGLTAALYLARYRRRTLVLHDGRSRALGAPMAWNVPGFPDGISGADLVARLTDQAERYGAEIELARVDCLSAGAGGAPFAARLEDGRRLSARGLILATGVITNEAVLASGDHDAAVRSGALRYCPICDGFEHRGRKIAVLGSDLHGAAEAMFLRQYTDDVTLIPKWQVELTPAQRAELLASDVRIEERQLLRLAHRDRRIAVQLEGAEDALFFDTLYPALGSEPRRELLAGLGLQGDANRCLPADAFAEPLMPGVYGAGDVLAGLDQISTATGHGAAAATRLHNWLRRVEGHVMADQH</sequence>
<keyword evidence="2" id="KW-0285">Flavoprotein</keyword>
<dbReference type="PRINTS" id="PR00469">
    <property type="entry name" value="PNDRDTASEII"/>
</dbReference>
<evidence type="ECO:0000313" key="6">
    <source>
        <dbReference type="Proteomes" id="UP000076088"/>
    </source>
</evidence>
<name>A0AAC8YZ93_SPHMC</name>
<dbReference type="SUPFAM" id="SSF51905">
    <property type="entry name" value="FAD/NAD(P)-binding domain"/>
    <property type="match status" value="1"/>
</dbReference>
<dbReference type="Proteomes" id="UP000076088">
    <property type="component" value="Chromosome"/>
</dbReference>
<evidence type="ECO:0000256" key="1">
    <source>
        <dbReference type="ARBA" id="ARBA00018719"/>
    </source>
</evidence>
<gene>
    <name evidence="5" type="ORF">ATM17_08190</name>
</gene>
<organism evidence="5 6">
    <name type="scientific">Sphingopyxis macrogoltabida</name>
    <name type="common">Sphingomonas macrogoltabidus</name>
    <dbReference type="NCBI Taxonomy" id="33050"/>
    <lineage>
        <taxon>Bacteria</taxon>
        <taxon>Pseudomonadati</taxon>
        <taxon>Pseudomonadota</taxon>
        <taxon>Alphaproteobacteria</taxon>
        <taxon>Sphingomonadales</taxon>
        <taxon>Sphingomonadaceae</taxon>
        <taxon>Sphingopyxis</taxon>
    </lineage>
</organism>
<dbReference type="InterPro" id="IPR050097">
    <property type="entry name" value="Ferredoxin-NADP_redctase_2"/>
</dbReference>
<dbReference type="AlphaFoldDB" id="A0AAC8YZ93"/>